<comment type="caution">
    <text evidence="7">The sequence shown here is derived from an EMBL/GenBank/DDBJ whole genome shotgun (WGS) entry which is preliminary data.</text>
</comment>
<protein>
    <submittedName>
        <fullName evidence="7">Precorrin-6y C5,15-methyltransferase (Decarboxylating) subunit CbiE</fullName>
    </submittedName>
</protein>
<dbReference type="InterPro" id="IPR012818">
    <property type="entry name" value="CbiE"/>
</dbReference>
<comment type="pathway">
    <text evidence="1">Cofactor biosynthesis; adenosylcobalamin biosynthesis.</text>
</comment>
<evidence type="ECO:0000256" key="2">
    <source>
        <dbReference type="ARBA" id="ARBA00022573"/>
    </source>
</evidence>
<evidence type="ECO:0000313" key="8">
    <source>
        <dbReference type="Proteomes" id="UP000287687"/>
    </source>
</evidence>
<evidence type="ECO:0000313" key="7">
    <source>
        <dbReference type="EMBL" id="RWX74513.1"/>
    </source>
</evidence>
<dbReference type="OrthoDB" id="9787825at2"/>
<organism evidence="7 8">
    <name type="scientific">Neorhizobium lilium</name>
    <dbReference type="NCBI Taxonomy" id="2503024"/>
    <lineage>
        <taxon>Bacteria</taxon>
        <taxon>Pseudomonadati</taxon>
        <taxon>Pseudomonadota</taxon>
        <taxon>Alphaproteobacteria</taxon>
        <taxon>Hyphomicrobiales</taxon>
        <taxon>Rhizobiaceae</taxon>
        <taxon>Rhizobium/Agrobacterium group</taxon>
        <taxon>Neorhizobium</taxon>
    </lineage>
</organism>
<sequence length="427" mass="44930">MECFTMSPDVGPPESNAKGVAESRWLSIVGLGEDGMAGLGENAREAISAASFVFGGKRHLELAAPLIRGEARPWPTPFDSAMNDVVALRGRRVCVLASGDPFFFGVGVTLSRHVTSNEFTAYPAPSAFSLAASRLGWPLQDIETVSLHGRPLDLIRPLLHPGRRILALTSDEKGPAELAALLASIGFGSSRLTVLEALGGNAERIRSGTAEEFALPDIHVVNLVAVEVMAGAGARIVPRGFGLDDALFEHDGQITKREIRALTLSSLSPRRGKLLWDIGAGSGSIGIEWMLSDPSMKAIAIEANRERAARIRRNAAAFGVPGLVLVQGQAPTALIGLPQPDAIFIGGGGSETGVLDAAIRALTPGGRLVANAVTLDMEAVLLAAQAKLGGNLVRIDISRAAPVGTMQGWRPAMPVTQWNWVKEGQTS</sequence>
<dbReference type="GO" id="GO:0009236">
    <property type="term" value="P:cobalamin biosynthetic process"/>
    <property type="evidence" value="ECO:0007669"/>
    <property type="project" value="UniProtKB-UniPathway"/>
</dbReference>
<dbReference type="NCBIfam" id="TIGR02469">
    <property type="entry name" value="CbiT"/>
    <property type="match status" value="1"/>
</dbReference>
<dbReference type="GO" id="GO:0032259">
    <property type="term" value="P:methylation"/>
    <property type="evidence" value="ECO:0007669"/>
    <property type="project" value="UniProtKB-KW"/>
</dbReference>
<dbReference type="GO" id="GO:0008276">
    <property type="term" value="F:protein methyltransferase activity"/>
    <property type="evidence" value="ECO:0007669"/>
    <property type="project" value="InterPro"/>
</dbReference>
<proteinExistence type="predicted"/>
<dbReference type="Proteomes" id="UP000287687">
    <property type="component" value="Unassembled WGS sequence"/>
</dbReference>
<name>A0A3S3S9A8_9HYPH</name>
<reference evidence="7 8" key="1">
    <citation type="submission" date="2019-01" db="EMBL/GenBank/DDBJ databases">
        <title>The draft genome of Rhizobium sp. 24NR.</title>
        <authorList>
            <person name="Liu L."/>
            <person name="Liang L."/>
            <person name="Shi S."/>
            <person name="Xu L."/>
            <person name="Wang X."/>
            <person name="Li L."/>
            <person name="Zhang X."/>
        </authorList>
    </citation>
    <scope>NUCLEOTIDE SEQUENCE [LARGE SCALE GENOMIC DNA]</scope>
    <source>
        <strain evidence="7 8">24NR</strain>
    </source>
</reference>
<dbReference type="InterPro" id="IPR035996">
    <property type="entry name" value="4pyrrol_Methylase_sf"/>
</dbReference>
<dbReference type="PANTHER" id="PTHR43182:SF1">
    <property type="entry name" value="COBALT-PRECORRIN-7 C(5)-METHYLTRANSFERASE"/>
    <property type="match status" value="1"/>
</dbReference>
<evidence type="ECO:0000259" key="6">
    <source>
        <dbReference type="Pfam" id="PF00590"/>
    </source>
</evidence>
<evidence type="ECO:0000256" key="1">
    <source>
        <dbReference type="ARBA" id="ARBA00004953"/>
    </source>
</evidence>
<keyword evidence="8" id="KW-1185">Reference proteome</keyword>
<evidence type="ECO:0000256" key="3">
    <source>
        <dbReference type="ARBA" id="ARBA00022603"/>
    </source>
</evidence>
<evidence type="ECO:0000256" key="4">
    <source>
        <dbReference type="ARBA" id="ARBA00022679"/>
    </source>
</evidence>
<dbReference type="InterPro" id="IPR014008">
    <property type="entry name" value="Cbl_synth_MTase_CbiT"/>
</dbReference>
<keyword evidence="2" id="KW-0169">Cobalamin biosynthesis</keyword>
<dbReference type="CDD" id="cd11644">
    <property type="entry name" value="Precorrin-6Y-MT"/>
    <property type="match status" value="1"/>
</dbReference>
<evidence type="ECO:0000256" key="5">
    <source>
        <dbReference type="ARBA" id="ARBA00022691"/>
    </source>
</evidence>
<dbReference type="PANTHER" id="PTHR43182">
    <property type="entry name" value="COBALT-PRECORRIN-6B C(15)-METHYLTRANSFERASE (DECARBOXYLATING)"/>
    <property type="match status" value="1"/>
</dbReference>
<feature type="domain" description="Tetrapyrrole methylase" evidence="6">
    <location>
        <begin position="26"/>
        <end position="213"/>
    </location>
</feature>
<dbReference type="Gene3D" id="3.30.950.10">
    <property type="entry name" value="Methyltransferase, Cobalt-precorrin-4 Transmethylase, Domain 2"/>
    <property type="match status" value="1"/>
</dbReference>
<dbReference type="Gene3D" id="3.40.50.150">
    <property type="entry name" value="Vaccinia Virus protein VP39"/>
    <property type="match status" value="1"/>
</dbReference>
<keyword evidence="3 7" id="KW-0489">Methyltransferase</keyword>
<dbReference type="InterPro" id="IPR014776">
    <property type="entry name" value="4pyrrole_Mease_sub2"/>
</dbReference>
<dbReference type="NCBIfam" id="TIGR02467">
    <property type="entry name" value="CbiE"/>
    <property type="match status" value="1"/>
</dbReference>
<dbReference type="InterPro" id="IPR050714">
    <property type="entry name" value="Cobalamin_biosynth_MTase"/>
</dbReference>
<keyword evidence="4 7" id="KW-0808">Transferase</keyword>
<dbReference type="EMBL" id="SBIP01000007">
    <property type="protein sequence ID" value="RWX74513.1"/>
    <property type="molecule type" value="Genomic_DNA"/>
</dbReference>
<dbReference type="InterPro" id="IPR006365">
    <property type="entry name" value="Cbl_synth_CobL"/>
</dbReference>
<dbReference type="UniPathway" id="UPA00148"/>
<dbReference type="InterPro" id="IPR014777">
    <property type="entry name" value="4pyrrole_Mease_sub1"/>
</dbReference>
<dbReference type="Gene3D" id="3.40.1010.10">
    <property type="entry name" value="Cobalt-precorrin-4 Transmethylase, Domain 1"/>
    <property type="match status" value="1"/>
</dbReference>
<keyword evidence="5" id="KW-0949">S-adenosyl-L-methionine</keyword>
<dbReference type="AlphaFoldDB" id="A0A3S3S9A8"/>
<gene>
    <name evidence="7" type="primary">cbiE</name>
    <name evidence="7" type="ORF">EPK99_23890</name>
</gene>
<dbReference type="SUPFAM" id="SSF53790">
    <property type="entry name" value="Tetrapyrrole methylase"/>
    <property type="match status" value="1"/>
</dbReference>
<dbReference type="InterPro" id="IPR029063">
    <property type="entry name" value="SAM-dependent_MTases_sf"/>
</dbReference>
<dbReference type="PIRSF" id="PIRSF036428">
    <property type="entry name" value="CobL"/>
    <property type="match status" value="1"/>
</dbReference>
<accession>A0A3S3S9A8</accession>
<dbReference type="SUPFAM" id="SSF53335">
    <property type="entry name" value="S-adenosyl-L-methionine-dependent methyltransferases"/>
    <property type="match status" value="1"/>
</dbReference>
<dbReference type="Pfam" id="PF00590">
    <property type="entry name" value="TP_methylase"/>
    <property type="match status" value="1"/>
</dbReference>
<dbReference type="InterPro" id="IPR000878">
    <property type="entry name" value="4pyrrol_Mease"/>
</dbReference>